<dbReference type="RefSeq" id="WP_146958207.1">
    <property type="nucleotide sequence ID" value="NZ_CP042467.1"/>
</dbReference>
<evidence type="ECO:0000256" key="2">
    <source>
        <dbReference type="SAM" id="SignalP"/>
    </source>
</evidence>
<gene>
    <name evidence="3" type="ORF">FRD01_05015</name>
</gene>
<feature type="repeat" description="TPR" evidence="1">
    <location>
        <begin position="85"/>
        <end position="118"/>
    </location>
</feature>
<reference evidence="3 4" key="1">
    <citation type="submission" date="2019-08" db="EMBL/GenBank/DDBJ databases">
        <authorList>
            <person name="Liang Q."/>
        </authorList>
    </citation>
    <scope>NUCLEOTIDE SEQUENCE [LARGE SCALE GENOMIC DNA]</scope>
    <source>
        <strain evidence="3 4">V1718</strain>
    </source>
</reference>
<evidence type="ECO:0000313" key="4">
    <source>
        <dbReference type="Proteomes" id="UP000321595"/>
    </source>
</evidence>
<dbReference type="SUPFAM" id="SSF48371">
    <property type="entry name" value="ARM repeat"/>
    <property type="match status" value="1"/>
</dbReference>
<organism evidence="3 4">
    <name type="scientific">Microvenator marinus</name>
    <dbReference type="NCBI Taxonomy" id="2600177"/>
    <lineage>
        <taxon>Bacteria</taxon>
        <taxon>Deltaproteobacteria</taxon>
        <taxon>Bradymonadales</taxon>
        <taxon>Microvenatoraceae</taxon>
        <taxon>Microvenator</taxon>
    </lineage>
</organism>
<sequence length="1341" mass="151688">MKRIYAFGFALFLSVMAGDFAHAQDWDVQSDRTQEIVRRYQQLLERTPTEGFAFQKLLDYVGKGKGLDNLISQYEKKVEDNPDKVNFRLILGHLFKAKSEYTSALEQYDKAVELSPDSSLAWMSRGTAHLMLQHEDDASVDFEKALELETDRTKRQEILRKLSDLAFHRRDWEKAQQYYDQLVQMEPRNEYLRMEYAQILVRYKRYDKALEQYEELVKLAGRDAKTKATTMRDMGELYEMMGRDNDALETYRSAMRLVSSSNWLHKELRLRIVGVYRKTNRLSELVEEYENQWRNPNYDQSMELAELYEELGMEEEALGMFRRASRLNSRSADARLKVIRILERRGQEAEVIKAYKDLIRVSRGQSRYEFDLVRVYMRSARRDEATSLLKSIERRYSRDLDVHMNLADAYMRFEMRDEALRIYQKLVKLEPKNDAFILGLGEFYYQSGELDKAVETWTKLLNSNLTAAEAHAKLGQVLAEHGMVERGLTHYEKAVEISPEDLGVRRGLALAYEHARQWQKSIDTWTYVLDNADHALTSNEARSRIINIYRRTNRLRGKMREFQQAFESRPRDIQAGFFLAESHIRLMAYSDAETIYEELAAIAKRGDAGEKSQEVEIDALVSLDKLYQQTGELEKAIATLQRLAELMPARSKDYFHRIAEVSLRLYQDDQAVHYATLAVQLNPDDAMAQARLGDVYMKMGNKESAAVQYRQAVDLDPRAYEIQMKLATILIELGQLPEAEKYLRDLVQKAEDENLILDAARRAVSLAEADDRLEEVEAEFYPLVYRSPPKQVYRRVMVEVYDRLTLPLVTQDQFGVASNKAEATRKIKEIGTRALPVLVDSLQASDLGVRAAAIRLLADLRQKNAAVALANLVDNPAENLRVEAAISVAHLGEPRAVQPLIRLVSDTDPNLRELGIWALGGVGGEKAVSTLVDVLKGGQSWREQTLAALGLGRIGGDKAVRELASFYETLGERRFGEYMGVAVVWGLARSGNPLAVDALKKSLEEGNSETSTVAAWGLSRVANEAAVAALFEQLWGDDMTTRRRAAVALGQWGSVDQNSEERLEEMRSETRLIQVRERKIDVEGLLRHLRVEAELIKRGDPSKLLGEHADTIAQVAVDVVRAGRGHEVVADLVDSSGRPRLGQVIPSVPEGDLDLWKSIARASLRELQGLETLNDSERLAVLQLIHGLGDKENLGFVTSSLKHENSAVRTQAVFALSKVGGREHVDELAKLMSDSSWEVRVQTAKSMGILAGPGGNPAAERALLNGLKDKFSSVREASVWGLGELKSTSSVGALRELLLSEPIAMKVACIEALKKIASSEAMELVARHRQHPDYRVRAAAN</sequence>
<dbReference type="PROSITE" id="PS50293">
    <property type="entry name" value="TPR_REGION"/>
    <property type="match status" value="1"/>
</dbReference>
<feature type="repeat" description="TPR" evidence="1">
    <location>
        <begin position="156"/>
        <end position="189"/>
    </location>
</feature>
<name>A0A5B8XLX6_9DELT</name>
<dbReference type="PANTHER" id="PTHR12558:SF13">
    <property type="entry name" value="CELL DIVISION CYCLE PROTEIN 27 HOMOLOG"/>
    <property type="match status" value="1"/>
</dbReference>
<keyword evidence="4" id="KW-1185">Reference proteome</keyword>
<feature type="repeat" description="TPR" evidence="1">
    <location>
        <begin position="686"/>
        <end position="719"/>
    </location>
</feature>
<dbReference type="InterPro" id="IPR019734">
    <property type="entry name" value="TPR_rpt"/>
</dbReference>
<dbReference type="PROSITE" id="PS50005">
    <property type="entry name" value="TPR"/>
    <property type="match status" value="8"/>
</dbReference>
<dbReference type="SMART" id="SM00028">
    <property type="entry name" value="TPR"/>
    <property type="match status" value="14"/>
</dbReference>
<feature type="repeat" description="TPR" evidence="1">
    <location>
        <begin position="228"/>
        <end position="261"/>
    </location>
</feature>
<feature type="repeat" description="TPR" evidence="1">
    <location>
        <begin position="400"/>
        <end position="433"/>
    </location>
</feature>
<feature type="repeat" description="TPR" evidence="1">
    <location>
        <begin position="617"/>
        <end position="650"/>
    </location>
</feature>
<evidence type="ECO:0000256" key="1">
    <source>
        <dbReference type="PROSITE-ProRule" id="PRU00339"/>
    </source>
</evidence>
<evidence type="ECO:0000313" key="3">
    <source>
        <dbReference type="EMBL" id="QED26615.1"/>
    </source>
</evidence>
<dbReference type="KEGG" id="bbae:FRD01_05015"/>
<dbReference type="SMART" id="SM00567">
    <property type="entry name" value="EZ_HEAT"/>
    <property type="match status" value="9"/>
</dbReference>
<dbReference type="Gene3D" id="1.25.40.10">
    <property type="entry name" value="Tetratricopeptide repeat domain"/>
    <property type="match status" value="3"/>
</dbReference>
<dbReference type="Pfam" id="PF13646">
    <property type="entry name" value="HEAT_2"/>
    <property type="match status" value="4"/>
</dbReference>
<accession>A0A5B8XLX6</accession>
<dbReference type="InterPro" id="IPR011989">
    <property type="entry name" value="ARM-like"/>
</dbReference>
<dbReference type="Pfam" id="PF13432">
    <property type="entry name" value="TPR_16"/>
    <property type="match status" value="2"/>
</dbReference>
<dbReference type="Gene3D" id="1.25.10.10">
    <property type="entry name" value="Leucine-rich Repeat Variant"/>
    <property type="match status" value="3"/>
</dbReference>
<keyword evidence="1" id="KW-0802">TPR repeat</keyword>
<dbReference type="Proteomes" id="UP000321595">
    <property type="component" value="Chromosome"/>
</dbReference>
<feature type="repeat" description="TPR" evidence="1">
    <location>
        <begin position="119"/>
        <end position="152"/>
    </location>
</feature>
<feature type="repeat" description="TPR" evidence="1">
    <location>
        <begin position="468"/>
        <end position="501"/>
    </location>
</feature>
<dbReference type="Pfam" id="PF13424">
    <property type="entry name" value="TPR_12"/>
    <property type="match status" value="1"/>
</dbReference>
<dbReference type="SUPFAM" id="SSF48452">
    <property type="entry name" value="TPR-like"/>
    <property type="match status" value="3"/>
</dbReference>
<protein>
    <submittedName>
        <fullName evidence="3">Tetratricopeptide repeat protein</fullName>
    </submittedName>
</protein>
<proteinExistence type="predicted"/>
<feature type="chain" id="PRO_5022761231" evidence="2">
    <location>
        <begin position="24"/>
        <end position="1341"/>
    </location>
</feature>
<dbReference type="PANTHER" id="PTHR12558">
    <property type="entry name" value="CELL DIVISION CYCLE 16,23,27"/>
    <property type="match status" value="1"/>
</dbReference>
<dbReference type="EMBL" id="CP042467">
    <property type="protein sequence ID" value="QED26615.1"/>
    <property type="molecule type" value="Genomic_DNA"/>
</dbReference>
<feature type="signal peptide" evidence="2">
    <location>
        <begin position="1"/>
        <end position="23"/>
    </location>
</feature>
<dbReference type="InterPro" id="IPR004155">
    <property type="entry name" value="PBS_lyase_HEAT"/>
</dbReference>
<dbReference type="OrthoDB" id="220004at2"/>
<dbReference type="InterPro" id="IPR016024">
    <property type="entry name" value="ARM-type_fold"/>
</dbReference>
<keyword evidence="2" id="KW-0732">Signal</keyword>
<dbReference type="InterPro" id="IPR011990">
    <property type="entry name" value="TPR-like_helical_dom_sf"/>
</dbReference>
<dbReference type="Pfam" id="PF14559">
    <property type="entry name" value="TPR_19"/>
    <property type="match status" value="1"/>
</dbReference>